<evidence type="ECO:0000256" key="1">
    <source>
        <dbReference type="ARBA" id="ARBA00022603"/>
    </source>
</evidence>
<dbReference type="NCBIfam" id="TIGR03438">
    <property type="entry name" value="egtD_ergothio"/>
    <property type="match status" value="1"/>
</dbReference>
<gene>
    <name evidence="3 5" type="primary">egtD</name>
    <name evidence="5" type="ORF">F7Q99_23735</name>
</gene>
<keyword evidence="1 3" id="KW-0489">Methyltransferase</keyword>
<dbReference type="InterPro" id="IPR019257">
    <property type="entry name" value="MeTrfase_dom"/>
</dbReference>
<feature type="binding site" evidence="3">
    <location>
        <position position="93"/>
    </location>
    <ligand>
        <name>S-adenosyl-L-methionine</name>
        <dbReference type="ChEBI" id="CHEBI:59789"/>
    </ligand>
</feature>
<dbReference type="EC" id="2.1.1.44" evidence="3"/>
<feature type="binding site" evidence="3">
    <location>
        <position position="57"/>
    </location>
    <ligand>
        <name>L-histidine</name>
        <dbReference type="ChEBI" id="CHEBI:57595"/>
    </ligand>
</feature>
<comment type="catalytic activity">
    <reaction evidence="3">
        <text>L-histidine + 3 S-adenosyl-L-methionine = hercynine + 3 S-adenosyl-L-homocysteine + 3 H(+)</text>
        <dbReference type="Rhea" id="RHEA:38471"/>
        <dbReference type="ChEBI" id="CHEBI:15378"/>
        <dbReference type="ChEBI" id="CHEBI:15781"/>
        <dbReference type="ChEBI" id="CHEBI:57595"/>
        <dbReference type="ChEBI" id="CHEBI:57856"/>
        <dbReference type="ChEBI" id="CHEBI:59789"/>
        <dbReference type="EC" id="2.1.1.44"/>
    </reaction>
</comment>
<dbReference type="InterPro" id="IPR032888">
    <property type="entry name" value="EgtD_Actinobacteria"/>
</dbReference>
<dbReference type="OrthoDB" id="5289726at2"/>
<dbReference type="GO" id="GO:0052699">
    <property type="term" value="P:ergothioneine biosynthetic process"/>
    <property type="evidence" value="ECO:0007669"/>
    <property type="project" value="UniProtKB-UniRule"/>
</dbReference>
<comment type="pathway">
    <text evidence="3">Amino-acid biosynthesis; ergothioneine biosynthesis.</text>
</comment>
<dbReference type="AlphaFoldDB" id="A0A6N7KYZ4"/>
<feature type="binding site" evidence="3">
    <location>
        <position position="167"/>
    </location>
    <ligand>
        <name>L-histidine</name>
        <dbReference type="ChEBI" id="CHEBI:57595"/>
    </ligand>
</feature>
<dbReference type="HAMAP" id="MF_02037">
    <property type="entry name" value="EgtD"/>
    <property type="match status" value="1"/>
</dbReference>
<feature type="domain" description="Histidine-specific methyltransferase SAM-dependent" evidence="4">
    <location>
        <begin position="20"/>
        <end position="320"/>
    </location>
</feature>
<dbReference type="GO" id="GO:0008276">
    <property type="term" value="F:protein methyltransferase activity"/>
    <property type="evidence" value="ECO:0007669"/>
    <property type="project" value="InterPro"/>
</dbReference>
<feature type="binding site" evidence="3">
    <location>
        <position position="207"/>
    </location>
    <ligand>
        <name>L-histidine</name>
        <dbReference type="ChEBI" id="CHEBI:57595"/>
    </ligand>
</feature>
<accession>A0A6N7KYZ4</accession>
<dbReference type="UniPathway" id="UPA01014"/>
<sequence>MNAFDLTRLLPADHFSTALRHDVQHGLTSEPKWLPPKWFYDARGSELFEEITRLPEYYPTRAERAILTARAGEIAAATKARTLVELGSGSSEKTRLLLDALSALGTLSTYVPVDVSESALTAAGSALAAEYPGLAVHGVLADFTARLGLPPDGGPRLVAFLGGTLGNLLPDERAAFLSGLRSALDPGDFLLLGTDLVKDPAVLVAAYDDAAGVTAEFNLNVLNVLNRELAADFDPAAFEHVALWDPEREWIEMRLRSLRSQTVKIPALDLPVHFDRGEEMRTEVSAKFRRERVAEELAAAGLRLSHWWTDEDGRFGLSLAAPV</sequence>
<keyword evidence="6" id="KW-1185">Reference proteome</keyword>
<evidence type="ECO:0000256" key="2">
    <source>
        <dbReference type="ARBA" id="ARBA00022679"/>
    </source>
</evidence>
<feature type="binding site" evidence="3">
    <location>
        <begin position="283"/>
        <end position="285"/>
    </location>
    <ligand>
        <name>L-histidine</name>
        <dbReference type="ChEBI" id="CHEBI:57595"/>
    </ligand>
</feature>
<organism evidence="5 6">
    <name type="scientific">Streptomyces kaniharaensis</name>
    <dbReference type="NCBI Taxonomy" id="212423"/>
    <lineage>
        <taxon>Bacteria</taxon>
        <taxon>Bacillati</taxon>
        <taxon>Actinomycetota</taxon>
        <taxon>Actinomycetes</taxon>
        <taxon>Kitasatosporales</taxon>
        <taxon>Streptomycetaceae</taxon>
        <taxon>Streptomyces</taxon>
    </lineage>
</organism>
<proteinExistence type="inferred from homology"/>
<evidence type="ECO:0000313" key="6">
    <source>
        <dbReference type="Proteomes" id="UP000450000"/>
    </source>
</evidence>
<protein>
    <recommendedName>
        <fullName evidence="3">Histidine N-alpha-methyltransferase</fullName>
        <ecNumber evidence="3">2.1.1.44</ecNumber>
    </recommendedName>
    <alternativeName>
        <fullName evidence="3">Histidine trimethyltransferase</fullName>
    </alternativeName>
</protein>
<dbReference type="Proteomes" id="UP000450000">
    <property type="component" value="Unassembled WGS sequence"/>
</dbReference>
<dbReference type="GO" id="GO:0032259">
    <property type="term" value="P:methylation"/>
    <property type="evidence" value="ECO:0007669"/>
    <property type="project" value="UniProtKB-KW"/>
</dbReference>
<feature type="binding site" evidence="3">
    <location>
        <position position="114"/>
    </location>
    <ligand>
        <name>S-adenosyl-L-methionine</name>
        <dbReference type="ChEBI" id="CHEBI:59789"/>
    </ligand>
</feature>
<dbReference type="PIRSF" id="PIRSF018005">
    <property type="entry name" value="UCP018005"/>
    <property type="match status" value="1"/>
</dbReference>
<dbReference type="Pfam" id="PF10017">
    <property type="entry name" value="Methyltransf_33"/>
    <property type="match status" value="1"/>
</dbReference>
<comment type="similarity">
    <text evidence="3">Belongs to the methyltransferase superfamily. EgtD family.</text>
</comment>
<comment type="subunit">
    <text evidence="3">Monomer.</text>
</comment>
<dbReference type="InterPro" id="IPR029063">
    <property type="entry name" value="SAM-dependent_MTases_sf"/>
</dbReference>
<feature type="binding site" evidence="3">
    <location>
        <position position="87"/>
    </location>
    <ligand>
        <name>S-adenosyl-L-methionine</name>
        <dbReference type="ChEBI" id="CHEBI:59789"/>
    </ligand>
</feature>
<comment type="function">
    <text evidence="3">Catalyzes the SAM-dependent triple methylation of the alpha-amino group of histidine to form hercynine, a step in the biosynthesis pathway of ergothioneine.</text>
</comment>
<evidence type="ECO:0000256" key="3">
    <source>
        <dbReference type="HAMAP-Rule" id="MF_02037"/>
    </source>
</evidence>
<dbReference type="PANTHER" id="PTHR43397:SF1">
    <property type="entry name" value="ERGOTHIONEINE BIOSYNTHESIS PROTEIN 1"/>
    <property type="match status" value="1"/>
</dbReference>
<dbReference type="SUPFAM" id="SSF53335">
    <property type="entry name" value="S-adenosyl-L-methionine-dependent methyltransferases"/>
    <property type="match status" value="1"/>
</dbReference>
<feature type="binding site" evidence="3">
    <location>
        <begin position="142"/>
        <end position="143"/>
    </location>
    <ligand>
        <name>S-adenosyl-L-methionine</name>
        <dbReference type="ChEBI" id="CHEBI:59789"/>
    </ligand>
</feature>
<name>A0A6N7KYZ4_9ACTN</name>
<dbReference type="EMBL" id="WBOF01000001">
    <property type="protein sequence ID" value="MQS15194.1"/>
    <property type="molecule type" value="Genomic_DNA"/>
</dbReference>
<dbReference type="InterPro" id="IPR035094">
    <property type="entry name" value="EgtD"/>
</dbReference>
<dbReference type="PANTHER" id="PTHR43397">
    <property type="entry name" value="ERGOTHIONEINE BIOSYNTHESIS PROTEIN 1"/>
    <property type="match status" value="1"/>
</dbReference>
<dbReference type="RefSeq" id="WP_153464591.1">
    <property type="nucleotide sequence ID" value="NZ_WBOF01000001.1"/>
</dbReference>
<reference evidence="5 6" key="1">
    <citation type="submission" date="2019-09" db="EMBL/GenBank/DDBJ databases">
        <title>Genome Sequences of Streptomyces kaniharaensis ATCC 21070.</title>
        <authorList>
            <person name="Zhu W."/>
            <person name="De Crecy-Lagard V."/>
            <person name="Richards N.G."/>
        </authorList>
    </citation>
    <scope>NUCLEOTIDE SEQUENCE [LARGE SCALE GENOMIC DNA]</scope>
    <source>
        <strain evidence="5 6">SF-557</strain>
    </source>
</reference>
<dbReference type="InterPro" id="IPR051128">
    <property type="entry name" value="EgtD_Methyltrsf_superfamily"/>
</dbReference>
<evidence type="ECO:0000259" key="4">
    <source>
        <dbReference type="Pfam" id="PF10017"/>
    </source>
</evidence>
<evidence type="ECO:0000313" key="5">
    <source>
        <dbReference type="EMBL" id="MQS15194.1"/>
    </source>
</evidence>
<comment type="caution">
    <text evidence="5">The sequence shown here is derived from an EMBL/GenBank/DDBJ whole genome shotgun (WGS) entry which is preliminary data.</text>
</comment>
<keyword evidence="2 3" id="KW-0808">Transferase</keyword>
<dbReference type="InterPro" id="IPR017804">
    <property type="entry name" value="MeTrfase_EgtD-like"/>
</dbReference>
<dbReference type="Gene3D" id="3.40.50.150">
    <property type="entry name" value="Vaccinia Virus protein VP39"/>
    <property type="match status" value="1"/>
</dbReference>
<keyword evidence="3" id="KW-0949">S-adenosyl-L-methionine</keyword>
<dbReference type="GO" id="GO:0052706">
    <property type="term" value="F:L-histidine N(alpha)-methyltransferase activity"/>
    <property type="evidence" value="ECO:0007669"/>
    <property type="project" value="UniProtKB-UniRule"/>
</dbReference>